<protein>
    <submittedName>
        <fullName evidence="2">Uncharacterized protein</fullName>
    </submittedName>
</protein>
<keyword evidence="1" id="KW-0472">Membrane</keyword>
<comment type="caution">
    <text evidence="2">The sequence shown here is derived from an EMBL/GenBank/DDBJ whole genome shotgun (WGS) entry which is preliminary data.</text>
</comment>
<sequence length="525" mass="60031">MAKAPLRTYRSTLIPVILLVTVAWILYATNKLPKTQRVSSSSYTDFTILSDILGRPFSNQSSSDDTFDESITTSAEKSLNAEVSNEPYTSYPQIILEHNIVYIKNKSNIVAGNEYSLLLRPNESHFGIRQGLYLMFEHEVEWMERQFLYPTLSYRNGDLEFTFKMFVPGTFKVTLFYDSLGELPWNWSSEFMHFDSMGPPGSPPHCTISDLENLQHGRILSSSLFPATKFNSNDSGYEDFFGQKSPRWRFLPDNCQLHYFSNDETNMCLRDRNVTFLGDSTVFEAVSRLMYQMTGKVEEDKWTCPKSTEGCPDRASREMAVLTSAKGSKTRSWVSHVWSANIDACWNGPGAVAFKDKLFVEWTKFRITEPEFCHHFEESMGYSFKTDWKNLKGAWVKKDWRKQDTLVYSTGLHDLVSFQGGDYKIEEYGKWVGKAMQELGPLVKHKFILSTNPQVGLMDIANRHINNIARKVAKEHGFQYLDQNGIQLHRLKGTGEVIIGDTLHGKGSDFGLAVVQLYLNAFCPK</sequence>
<name>A0A1Y2C4D6_9FUNG</name>
<gene>
    <name evidence="2" type="ORF">BCR33DRAFT_767262</name>
</gene>
<dbReference type="AlphaFoldDB" id="A0A1Y2C4D6"/>
<reference evidence="2 3" key="1">
    <citation type="submission" date="2016-07" db="EMBL/GenBank/DDBJ databases">
        <title>Pervasive Adenine N6-methylation of Active Genes in Fungi.</title>
        <authorList>
            <consortium name="DOE Joint Genome Institute"/>
            <person name="Mondo S.J."/>
            <person name="Dannebaum R.O."/>
            <person name="Kuo R.C."/>
            <person name="Labutti K."/>
            <person name="Haridas S."/>
            <person name="Kuo A."/>
            <person name="Salamov A."/>
            <person name="Ahrendt S.R."/>
            <person name="Lipzen A."/>
            <person name="Sullivan W."/>
            <person name="Andreopoulos W.B."/>
            <person name="Clum A."/>
            <person name="Lindquist E."/>
            <person name="Daum C."/>
            <person name="Ramamoorthy G.K."/>
            <person name="Gryganskyi A."/>
            <person name="Culley D."/>
            <person name="Magnuson J.K."/>
            <person name="James T.Y."/>
            <person name="O'Malley M.A."/>
            <person name="Stajich J.E."/>
            <person name="Spatafora J.W."/>
            <person name="Visel A."/>
            <person name="Grigoriev I.V."/>
        </authorList>
    </citation>
    <scope>NUCLEOTIDE SEQUENCE [LARGE SCALE GENOMIC DNA]</scope>
    <source>
        <strain evidence="2 3">JEL800</strain>
    </source>
</reference>
<accession>A0A1Y2C4D6</accession>
<feature type="transmembrane region" description="Helical" evidence="1">
    <location>
        <begin position="12"/>
        <end position="29"/>
    </location>
</feature>
<organism evidence="2 3">
    <name type="scientific">Rhizoclosmatium globosum</name>
    <dbReference type="NCBI Taxonomy" id="329046"/>
    <lineage>
        <taxon>Eukaryota</taxon>
        <taxon>Fungi</taxon>
        <taxon>Fungi incertae sedis</taxon>
        <taxon>Chytridiomycota</taxon>
        <taxon>Chytridiomycota incertae sedis</taxon>
        <taxon>Chytridiomycetes</taxon>
        <taxon>Chytridiales</taxon>
        <taxon>Chytriomycetaceae</taxon>
        <taxon>Rhizoclosmatium</taxon>
    </lineage>
</organism>
<evidence type="ECO:0000313" key="3">
    <source>
        <dbReference type="Proteomes" id="UP000193642"/>
    </source>
</evidence>
<dbReference type="EMBL" id="MCGO01000030">
    <property type="protein sequence ID" value="ORY41881.1"/>
    <property type="molecule type" value="Genomic_DNA"/>
</dbReference>
<keyword evidence="1" id="KW-0812">Transmembrane</keyword>
<proteinExistence type="predicted"/>
<evidence type="ECO:0000313" key="2">
    <source>
        <dbReference type="EMBL" id="ORY41881.1"/>
    </source>
</evidence>
<keyword evidence="3" id="KW-1185">Reference proteome</keyword>
<dbReference type="Proteomes" id="UP000193642">
    <property type="component" value="Unassembled WGS sequence"/>
</dbReference>
<keyword evidence="1" id="KW-1133">Transmembrane helix</keyword>
<evidence type="ECO:0000256" key="1">
    <source>
        <dbReference type="SAM" id="Phobius"/>
    </source>
</evidence>
<dbReference type="OrthoDB" id="2162212at2759"/>